<comment type="caution">
    <text evidence="2">The sequence shown here is derived from an EMBL/GenBank/DDBJ whole genome shotgun (WGS) entry which is preliminary data.</text>
</comment>
<evidence type="ECO:0000256" key="1">
    <source>
        <dbReference type="SAM" id="MobiDB-lite"/>
    </source>
</evidence>
<dbReference type="Proteomes" id="UP001360953">
    <property type="component" value="Unassembled WGS sequence"/>
</dbReference>
<evidence type="ECO:0000313" key="3">
    <source>
        <dbReference type="Proteomes" id="UP001360953"/>
    </source>
</evidence>
<keyword evidence="3" id="KW-1185">Reference proteome</keyword>
<dbReference type="EMBL" id="JBBPEH010000002">
    <property type="protein sequence ID" value="KAK7541977.1"/>
    <property type="molecule type" value="Genomic_DNA"/>
</dbReference>
<dbReference type="GeneID" id="92036445"/>
<evidence type="ECO:0000313" key="2">
    <source>
        <dbReference type="EMBL" id="KAK7541977.1"/>
    </source>
</evidence>
<feature type="compositionally biased region" description="Basic residues" evidence="1">
    <location>
        <begin position="136"/>
        <end position="145"/>
    </location>
</feature>
<sequence>MEKNPMKGYTLVPHLQALGVTLNRSIDTRNDEPEPLPPPPPGAQPPPPPPGNHTLAPWLATAGNSPITMMDARKGDVPDAMKPRLKAKLEEQHGRQMSDDALEQLLGEMRLIAADHDNTVVFTAWVQGDYPDCPKTKPKTRGRKRDHGEFVAGQKEEDAVVEKPMGDNPLSIGRPDMTRDETSFNDVFKTVFMPVIMADYETHLIAKAASGRRSEKYEPKPKQMCGVLVDVLRLPHVLWE</sequence>
<protein>
    <submittedName>
        <fullName evidence="2">Uncharacterized protein</fullName>
    </submittedName>
</protein>
<feature type="compositionally biased region" description="Basic and acidic residues" evidence="1">
    <location>
        <begin position="146"/>
        <end position="157"/>
    </location>
</feature>
<gene>
    <name evidence="2" type="ORF">J3D65DRAFT_673900</name>
</gene>
<feature type="region of interest" description="Disordered" evidence="1">
    <location>
        <begin position="20"/>
        <end position="59"/>
    </location>
</feature>
<accession>A0ABR1M312</accession>
<proteinExistence type="predicted"/>
<feature type="compositionally biased region" description="Pro residues" evidence="1">
    <location>
        <begin position="35"/>
        <end position="51"/>
    </location>
</feature>
<organism evidence="2 3">
    <name type="scientific">Phyllosticta citribraziliensis</name>
    <dbReference type="NCBI Taxonomy" id="989973"/>
    <lineage>
        <taxon>Eukaryota</taxon>
        <taxon>Fungi</taxon>
        <taxon>Dikarya</taxon>
        <taxon>Ascomycota</taxon>
        <taxon>Pezizomycotina</taxon>
        <taxon>Dothideomycetes</taxon>
        <taxon>Dothideomycetes incertae sedis</taxon>
        <taxon>Botryosphaeriales</taxon>
        <taxon>Phyllostictaceae</taxon>
        <taxon>Phyllosticta</taxon>
    </lineage>
</organism>
<name>A0ABR1M312_9PEZI</name>
<feature type="region of interest" description="Disordered" evidence="1">
    <location>
        <begin position="136"/>
        <end position="157"/>
    </location>
</feature>
<dbReference type="RefSeq" id="XP_066658270.1">
    <property type="nucleotide sequence ID" value="XM_066803539.1"/>
</dbReference>
<reference evidence="2 3" key="1">
    <citation type="submission" date="2024-04" db="EMBL/GenBank/DDBJ databases">
        <title>Phyllosticta paracitricarpa is synonymous to the EU quarantine fungus P. citricarpa based on phylogenomic analyses.</title>
        <authorList>
            <consortium name="Lawrence Berkeley National Laboratory"/>
            <person name="Van ingen-buijs V.A."/>
            <person name="Van westerhoven A.C."/>
            <person name="Haridas S."/>
            <person name="Skiadas P."/>
            <person name="Martin F."/>
            <person name="Groenewald J.Z."/>
            <person name="Crous P.W."/>
            <person name="Seidl M.F."/>
        </authorList>
    </citation>
    <scope>NUCLEOTIDE SEQUENCE [LARGE SCALE GENOMIC DNA]</scope>
    <source>
        <strain evidence="2 3">CPC 17464</strain>
    </source>
</reference>